<dbReference type="PANTHER" id="PTHR43685">
    <property type="entry name" value="GLYCOSYLTRANSFERASE"/>
    <property type="match status" value="1"/>
</dbReference>
<evidence type="ECO:0000313" key="2">
    <source>
        <dbReference type="EMBL" id="THF61612.1"/>
    </source>
</evidence>
<dbReference type="EMBL" id="SSOD01000006">
    <property type="protein sequence ID" value="THF61612.1"/>
    <property type="molecule type" value="Genomic_DNA"/>
</dbReference>
<dbReference type="InterPro" id="IPR050834">
    <property type="entry name" value="Glycosyltransf_2"/>
</dbReference>
<dbReference type="PANTHER" id="PTHR43685:SF2">
    <property type="entry name" value="GLYCOSYLTRANSFERASE 2-LIKE DOMAIN-CONTAINING PROTEIN"/>
    <property type="match status" value="1"/>
</dbReference>
<dbReference type="GO" id="GO:0016740">
    <property type="term" value="F:transferase activity"/>
    <property type="evidence" value="ECO:0007669"/>
    <property type="project" value="UniProtKB-KW"/>
</dbReference>
<feature type="domain" description="Glycosyltransferase 2-like" evidence="1">
    <location>
        <begin position="14"/>
        <end position="122"/>
    </location>
</feature>
<evidence type="ECO:0000259" key="1">
    <source>
        <dbReference type="Pfam" id="PF00535"/>
    </source>
</evidence>
<proteinExistence type="predicted"/>
<dbReference type="AlphaFoldDB" id="A0A4S4AQY4"/>
<dbReference type="Pfam" id="PF00535">
    <property type="entry name" value="Glycos_transf_2"/>
    <property type="match status" value="1"/>
</dbReference>
<reference evidence="2 3" key="1">
    <citation type="submission" date="2019-04" db="EMBL/GenBank/DDBJ databases">
        <title>Azoarcus rhizosphaerae sp. nov. isolated from rhizosphere of Ficus religiosa.</title>
        <authorList>
            <person name="Lin S.-Y."/>
            <person name="Hameed A."/>
            <person name="Hsu Y.-H."/>
            <person name="Young C.-C."/>
        </authorList>
    </citation>
    <scope>NUCLEOTIDE SEQUENCE [LARGE SCALE GENOMIC DNA]</scope>
    <source>
        <strain evidence="2 3">CC-YHH848</strain>
    </source>
</reference>
<organism evidence="2 3">
    <name type="scientific">Pseudothauera rhizosphaerae</name>
    <dbReference type="NCBI Taxonomy" id="2565932"/>
    <lineage>
        <taxon>Bacteria</taxon>
        <taxon>Pseudomonadati</taxon>
        <taxon>Pseudomonadota</taxon>
        <taxon>Betaproteobacteria</taxon>
        <taxon>Rhodocyclales</taxon>
        <taxon>Zoogloeaceae</taxon>
        <taxon>Pseudothauera</taxon>
    </lineage>
</organism>
<dbReference type="Proteomes" id="UP000307956">
    <property type="component" value="Unassembled WGS sequence"/>
</dbReference>
<dbReference type="InterPro" id="IPR029044">
    <property type="entry name" value="Nucleotide-diphossugar_trans"/>
</dbReference>
<protein>
    <submittedName>
        <fullName evidence="2">Glycosyltransferase</fullName>
    </submittedName>
</protein>
<evidence type="ECO:0000313" key="3">
    <source>
        <dbReference type="Proteomes" id="UP000307956"/>
    </source>
</evidence>
<dbReference type="SUPFAM" id="SSF53448">
    <property type="entry name" value="Nucleotide-diphospho-sugar transferases"/>
    <property type="match status" value="1"/>
</dbReference>
<comment type="caution">
    <text evidence="2">The sequence shown here is derived from an EMBL/GenBank/DDBJ whole genome shotgun (WGS) entry which is preliminary data.</text>
</comment>
<accession>A0A4S4AQY4</accession>
<keyword evidence="2" id="KW-0808">Transferase</keyword>
<sequence>MSAEAMNAPQPLVSVVLPAYNVREHIGEAIRSIHAQHYGNLEIVVVDDGSTDGTADHVGAEFPDVRLFRKANGGAATARNLGMREARGEYVAFLDADDVWLPGKLKAQIDYLDAHPDLGLVCGGFSFWTADADGSFPDPDTLFPPVGEAPPEAENSGWVYHKLLLSNFVWTSTVVMRRALIERIGGYDEKLRLGQDYDYWLRASRETEIHRLGAVMALYRRHDASATARGRGSPGTNHAVEIIQAAVQRWGLASPNGEAISQDELSARLFGMRVRAGYGWYHKGRTAKARNEFREAVKLKPFSLKPWLYLALCALRPARDA</sequence>
<dbReference type="InterPro" id="IPR001173">
    <property type="entry name" value="Glyco_trans_2-like"/>
</dbReference>
<gene>
    <name evidence="2" type="ORF">E6O51_09155</name>
</gene>
<dbReference type="OrthoDB" id="433681at2"/>
<dbReference type="Gene3D" id="3.90.550.10">
    <property type="entry name" value="Spore Coat Polysaccharide Biosynthesis Protein SpsA, Chain A"/>
    <property type="match status" value="1"/>
</dbReference>
<name>A0A4S4AQY4_9RHOO</name>
<keyword evidence="3" id="KW-1185">Reference proteome</keyword>